<feature type="region of interest" description="Disordered" evidence="9">
    <location>
        <begin position="1"/>
        <end position="135"/>
    </location>
</feature>
<proteinExistence type="inferred from homology"/>
<feature type="compositionally biased region" description="Basic and acidic residues" evidence="9">
    <location>
        <begin position="109"/>
        <end position="125"/>
    </location>
</feature>
<evidence type="ECO:0000256" key="3">
    <source>
        <dbReference type="ARBA" id="ARBA00021759"/>
    </source>
</evidence>
<dbReference type="EMBL" id="CP099425">
    <property type="protein sequence ID" value="USW56028.1"/>
    <property type="molecule type" value="Genomic_DNA"/>
</dbReference>
<dbReference type="Proteomes" id="UP001056384">
    <property type="component" value="Chromosome 8"/>
</dbReference>
<dbReference type="CDD" id="cd00019">
    <property type="entry name" value="AP2Ec"/>
    <property type="match status" value="1"/>
</dbReference>
<name>A0A9Q9EP10_9PEZI</name>
<dbReference type="NCBIfam" id="NF002199">
    <property type="entry name" value="PRK01060.1-4"/>
    <property type="match status" value="1"/>
</dbReference>
<dbReference type="GO" id="GO:0008081">
    <property type="term" value="F:phosphoric diester hydrolase activity"/>
    <property type="evidence" value="ECO:0007669"/>
    <property type="project" value="TreeGrafter"/>
</dbReference>
<dbReference type="GO" id="GO:0005634">
    <property type="term" value="C:nucleus"/>
    <property type="evidence" value="ECO:0007669"/>
    <property type="project" value="TreeGrafter"/>
</dbReference>
<organism evidence="11 12">
    <name type="scientific">Septoria linicola</name>
    <dbReference type="NCBI Taxonomy" id="215465"/>
    <lineage>
        <taxon>Eukaryota</taxon>
        <taxon>Fungi</taxon>
        <taxon>Dikarya</taxon>
        <taxon>Ascomycota</taxon>
        <taxon>Pezizomycotina</taxon>
        <taxon>Dothideomycetes</taxon>
        <taxon>Dothideomycetidae</taxon>
        <taxon>Mycosphaerellales</taxon>
        <taxon>Mycosphaerellaceae</taxon>
        <taxon>Septoria</taxon>
    </lineage>
</organism>
<feature type="region of interest" description="Disordered" evidence="9">
    <location>
        <begin position="466"/>
        <end position="521"/>
    </location>
</feature>
<feature type="compositionally biased region" description="Basic and acidic residues" evidence="9">
    <location>
        <begin position="71"/>
        <end position="81"/>
    </location>
</feature>
<dbReference type="GO" id="GO:0005739">
    <property type="term" value="C:mitochondrion"/>
    <property type="evidence" value="ECO:0007669"/>
    <property type="project" value="TreeGrafter"/>
</dbReference>
<comment type="similarity">
    <text evidence="2">Belongs to the AP endonuclease 2 family.</text>
</comment>
<dbReference type="InterPro" id="IPR013022">
    <property type="entry name" value="Xyl_isomerase-like_TIM-brl"/>
</dbReference>
<dbReference type="InterPro" id="IPR018246">
    <property type="entry name" value="AP_endonuc_F2_Zn_BS"/>
</dbReference>
<evidence type="ECO:0000256" key="6">
    <source>
        <dbReference type="ARBA" id="ARBA00022801"/>
    </source>
</evidence>
<keyword evidence="11" id="KW-0255">Endonuclease</keyword>
<protein>
    <recommendedName>
        <fullName evidence="3">Apurinic-apyrimidinic endonuclease 1</fullName>
    </recommendedName>
</protein>
<dbReference type="GO" id="GO:0003677">
    <property type="term" value="F:DNA binding"/>
    <property type="evidence" value="ECO:0007669"/>
    <property type="project" value="InterPro"/>
</dbReference>
<evidence type="ECO:0000259" key="10">
    <source>
        <dbReference type="Pfam" id="PF01261"/>
    </source>
</evidence>
<reference evidence="11" key="1">
    <citation type="submission" date="2022-06" db="EMBL/GenBank/DDBJ databases">
        <title>Complete genome sequences of two strains of the flax pathogen Septoria linicola.</title>
        <authorList>
            <person name="Lapalu N."/>
            <person name="Simon A."/>
            <person name="Demenou B."/>
            <person name="Paumier D."/>
            <person name="Guillot M.-P."/>
            <person name="Gout L."/>
            <person name="Valade R."/>
        </authorList>
    </citation>
    <scope>NUCLEOTIDE SEQUENCE</scope>
    <source>
        <strain evidence="11">SE15195</strain>
    </source>
</reference>
<keyword evidence="8" id="KW-0234">DNA repair</keyword>
<keyword evidence="7" id="KW-0862">Zinc</keyword>
<keyword evidence="12" id="KW-1185">Reference proteome</keyword>
<dbReference type="PROSITE" id="PS00730">
    <property type="entry name" value="AP_NUCLEASE_F2_2"/>
    <property type="match status" value="1"/>
</dbReference>
<keyword evidence="6" id="KW-0378">Hydrolase</keyword>
<dbReference type="GO" id="GO:0003906">
    <property type="term" value="F:DNA-(apurinic or apyrimidinic site) endonuclease activity"/>
    <property type="evidence" value="ECO:0007669"/>
    <property type="project" value="TreeGrafter"/>
</dbReference>
<dbReference type="PANTHER" id="PTHR21445">
    <property type="entry name" value="ENDONUCLEASE IV ENDODEOXYRIBONUCLEASE IV"/>
    <property type="match status" value="1"/>
</dbReference>
<keyword evidence="11" id="KW-0413">Isomerase</keyword>
<dbReference type="Gene3D" id="3.20.20.150">
    <property type="entry name" value="Divalent-metal-dependent TIM barrel enzymes"/>
    <property type="match status" value="1"/>
</dbReference>
<dbReference type="GO" id="GO:0016853">
    <property type="term" value="F:isomerase activity"/>
    <property type="evidence" value="ECO:0007669"/>
    <property type="project" value="UniProtKB-KW"/>
</dbReference>
<dbReference type="HAMAP" id="MF_00152">
    <property type="entry name" value="Nfo"/>
    <property type="match status" value="1"/>
</dbReference>
<sequence>MPPKRKAVMQLKREDSELTPPPEDLADAKPVTTKVAVNGSSPGKKRKVKKEVVEGGEKDKEDTPKKKKAMRERATKVKVEAEVAQEPETGANAGADETSKSKGKRKAVKKEAKAEDDGEDGDVKTVKKKRQSKADKEAELIMNPLATRTVGHKLFIGAHVSASGGVHNAIMNSVHIGANAFALFLKSQRKWANPDLIDDHCTAFHANCKEHKYEQGDHVVPHGSYLVNLAHTEQARIDQAYDSYLDDLKRCERLGIKLYNIHPGNNQCNDRPKAIAQLAKNINRAHAETSIVVTLLENMAAGGNVLGSTFEDLRDIVAKVDNKDRIGVCIDTCHAFAGGYDLRTPEAFKKTFEDFDTTVGFKYLRAMHINDSKAPFDSHRDLHANIGTGFLGLRAFHNLVNDQRFQGLPLVLETPIDVRDDDGNIVKDEKGKDKEDKAIWAREIKMLEDLVGMDVEGEDFLELEKKLQRQGEPERKRLMEQVDKKKEKDSKKQSKLSFGRKEKTPKKKKKGEESEDEGESD</sequence>
<dbReference type="PROSITE" id="PS51432">
    <property type="entry name" value="AP_NUCLEASE_F2_4"/>
    <property type="match status" value="1"/>
</dbReference>
<keyword evidence="11" id="KW-0540">Nuclease</keyword>
<dbReference type="InterPro" id="IPR036237">
    <property type="entry name" value="Xyl_isomerase-like_sf"/>
</dbReference>
<feature type="compositionally biased region" description="Basic and acidic residues" evidence="9">
    <location>
        <begin position="50"/>
        <end position="64"/>
    </location>
</feature>
<accession>A0A9Q9EP10</accession>
<dbReference type="Pfam" id="PF01261">
    <property type="entry name" value="AP_endonuc_2"/>
    <property type="match status" value="1"/>
</dbReference>
<evidence type="ECO:0000256" key="7">
    <source>
        <dbReference type="ARBA" id="ARBA00022833"/>
    </source>
</evidence>
<comment type="cofactor">
    <cofactor evidence="1">
        <name>Zn(2+)</name>
        <dbReference type="ChEBI" id="CHEBI:29105"/>
    </cofactor>
</comment>
<feature type="compositionally biased region" description="Basic and acidic residues" evidence="9">
    <location>
        <begin position="466"/>
        <end position="492"/>
    </location>
</feature>
<keyword evidence="4" id="KW-0479">Metal-binding</keyword>
<evidence type="ECO:0000256" key="9">
    <source>
        <dbReference type="SAM" id="MobiDB-lite"/>
    </source>
</evidence>
<dbReference type="AlphaFoldDB" id="A0A9Q9EP10"/>
<evidence type="ECO:0000256" key="2">
    <source>
        <dbReference type="ARBA" id="ARBA00005340"/>
    </source>
</evidence>
<keyword evidence="5" id="KW-0227">DNA damage</keyword>
<evidence type="ECO:0000313" key="11">
    <source>
        <dbReference type="EMBL" id="USW56028.1"/>
    </source>
</evidence>
<dbReference type="GO" id="GO:0008270">
    <property type="term" value="F:zinc ion binding"/>
    <property type="evidence" value="ECO:0007669"/>
    <property type="project" value="InterPro"/>
</dbReference>
<dbReference type="PANTHER" id="PTHR21445:SF0">
    <property type="entry name" value="APURINIC-APYRIMIDINIC ENDONUCLEASE"/>
    <property type="match status" value="1"/>
</dbReference>
<dbReference type="NCBIfam" id="TIGR00587">
    <property type="entry name" value="nfo"/>
    <property type="match status" value="1"/>
</dbReference>
<evidence type="ECO:0000256" key="8">
    <source>
        <dbReference type="ARBA" id="ARBA00023204"/>
    </source>
</evidence>
<evidence type="ECO:0000256" key="5">
    <source>
        <dbReference type="ARBA" id="ARBA00022763"/>
    </source>
</evidence>
<dbReference type="FunFam" id="3.20.20.150:FF:000001">
    <property type="entry name" value="Probable endonuclease 4"/>
    <property type="match status" value="1"/>
</dbReference>
<gene>
    <name evidence="11" type="ORF">Slin15195_G093470</name>
</gene>
<evidence type="ECO:0000256" key="1">
    <source>
        <dbReference type="ARBA" id="ARBA00001947"/>
    </source>
</evidence>
<dbReference type="SMART" id="SM00518">
    <property type="entry name" value="AP2Ec"/>
    <property type="match status" value="1"/>
</dbReference>
<feature type="domain" description="Xylose isomerase-like TIM barrel" evidence="10">
    <location>
        <begin position="175"/>
        <end position="447"/>
    </location>
</feature>
<evidence type="ECO:0000313" key="12">
    <source>
        <dbReference type="Proteomes" id="UP001056384"/>
    </source>
</evidence>
<dbReference type="GO" id="GO:0006284">
    <property type="term" value="P:base-excision repair"/>
    <property type="evidence" value="ECO:0007669"/>
    <property type="project" value="TreeGrafter"/>
</dbReference>
<dbReference type="SUPFAM" id="SSF51658">
    <property type="entry name" value="Xylose isomerase-like"/>
    <property type="match status" value="1"/>
</dbReference>
<dbReference type="InterPro" id="IPR001719">
    <property type="entry name" value="AP_endonuc_2"/>
</dbReference>
<evidence type="ECO:0000256" key="4">
    <source>
        <dbReference type="ARBA" id="ARBA00022723"/>
    </source>
</evidence>